<dbReference type="Pfam" id="PF07508">
    <property type="entry name" value="Recombinase"/>
    <property type="match status" value="1"/>
</dbReference>
<dbReference type="GO" id="GO:0000150">
    <property type="term" value="F:DNA strand exchange activity"/>
    <property type="evidence" value="ECO:0007669"/>
    <property type="project" value="InterPro"/>
</dbReference>
<dbReference type="Proteomes" id="UP000198636">
    <property type="component" value="Unassembled WGS sequence"/>
</dbReference>
<dbReference type="InterPro" id="IPR025827">
    <property type="entry name" value="Zn_ribbon_recom_dom"/>
</dbReference>
<dbReference type="Gene3D" id="3.40.50.1390">
    <property type="entry name" value="Resolvase, N-terminal catalytic domain"/>
    <property type="match status" value="1"/>
</dbReference>
<protein>
    <submittedName>
        <fullName evidence="3">Site-specific DNA recombinase</fullName>
    </submittedName>
</protein>
<evidence type="ECO:0000259" key="2">
    <source>
        <dbReference type="PROSITE" id="PS51737"/>
    </source>
</evidence>
<proteinExistence type="predicted"/>
<evidence type="ECO:0000259" key="1">
    <source>
        <dbReference type="PROSITE" id="PS51736"/>
    </source>
</evidence>
<accession>A0A1G5BE66</accession>
<name>A0A1G5BE66_9FIRM</name>
<dbReference type="AlphaFoldDB" id="A0A1G5BE66"/>
<evidence type="ECO:0000313" key="4">
    <source>
        <dbReference type="Proteomes" id="UP000198636"/>
    </source>
</evidence>
<dbReference type="PANTHER" id="PTHR30461:SF23">
    <property type="entry name" value="DNA RECOMBINASE-RELATED"/>
    <property type="match status" value="1"/>
</dbReference>
<dbReference type="Pfam" id="PF00239">
    <property type="entry name" value="Resolvase"/>
    <property type="match status" value="1"/>
</dbReference>
<dbReference type="Pfam" id="PF13408">
    <property type="entry name" value="Zn_ribbon_recom"/>
    <property type="match status" value="1"/>
</dbReference>
<keyword evidence="4" id="KW-1185">Reference proteome</keyword>
<dbReference type="PROSITE" id="PS51736">
    <property type="entry name" value="RECOMBINASES_3"/>
    <property type="match status" value="1"/>
</dbReference>
<evidence type="ECO:0000313" key="3">
    <source>
        <dbReference type="EMBL" id="SCX88396.1"/>
    </source>
</evidence>
<sequence length="522" mass="61333">MKVYGYVRLSRDEDKENYSSILQQRNIIHERARELGYEIAEIYEDDNISGYSFDRPGLNRLIEEINQGEVAILIVKDSSRIGRHNAKTLLFFELLKENDVRLILATENYDSKIDNDDLLGLRTWYNEMYIKDISRKITENIRSKQKNGGLVIKSHFGYVKDANDKHKLLIDEEAAEIIRMIFARYIEGLGYRKISDELNLLKLPTPSQYLKKQRGGKFKTASKWSSVHVQRIITNDFYMGTLRCGKTRKKKIKGASYLVEEDKQIIYENHHPAIISKEDFLLSRQINERRNNRKIRGGKRGINLFSGFVYCNECGSYMIARKRKNHAIGYYCGEYHKHGRKACTTHYVSEENLKTIISTSIKQFILCNNLDVIQIKRKVKNIKKNSINIEKRIEKLYSSIDNKKDEAKNYIRLWAKNQLEDELYQEIIYETYADLNNMKAALERLLAKKDLHRSEDTLDNTDFLDNFMNDFELQRDDIELLIEKIVVKQNDSTDLLKIVIIWSFKDPMCISNQVDVKLDLDR</sequence>
<gene>
    <name evidence="3" type="ORF">SAMN03080606_00386</name>
</gene>
<dbReference type="STRING" id="1120976.SAMN03080606_00386"/>
<dbReference type="EMBL" id="FMUS01000002">
    <property type="protein sequence ID" value="SCX88396.1"/>
    <property type="molecule type" value="Genomic_DNA"/>
</dbReference>
<dbReference type="InterPro" id="IPR038109">
    <property type="entry name" value="DNA_bind_recomb_sf"/>
</dbReference>
<reference evidence="3 4" key="1">
    <citation type="submission" date="2016-10" db="EMBL/GenBank/DDBJ databases">
        <authorList>
            <person name="de Groot N.N."/>
        </authorList>
    </citation>
    <scope>NUCLEOTIDE SEQUENCE [LARGE SCALE GENOMIC DNA]</scope>
    <source>
        <strain evidence="3 4">DSM 18978</strain>
    </source>
</reference>
<dbReference type="InterPro" id="IPR050639">
    <property type="entry name" value="SSR_resolvase"/>
</dbReference>
<dbReference type="PANTHER" id="PTHR30461">
    <property type="entry name" value="DNA-INVERTASE FROM LAMBDOID PROPHAGE"/>
    <property type="match status" value="1"/>
</dbReference>
<dbReference type="InterPro" id="IPR036162">
    <property type="entry name" value="Resolvase-like_N_sf"/>
</dbReference>
<dbReference type="InterPro" id="IPR011109">
    <property type="entry name" value="DNA_bind_recombinase_dom"/>
</dbReference>
<dbReference type="InterPro" id="IPR006119">
    <property type="entry name" value="Resolv_N"/>
</dbReference>
<dbReference type="GO" id="GO:0003677">
    <property type="term" value="F:DNA binding"/>
    <property type="evidence" value="ECO:0007669"/>
    <property type="project" value="InterPro"/>
</dbReference>
<feature type="domain" description="Recombinase" evidence="2">
    <location>
        <begin position="155"/>
        <end position="293"/>
    </location>
</feature>
<dbReference type="RefSeq" id="WP_176758825.1">
    <property type="nucleotide sequence ID" value="NZ_FMUS01000002.1"/>
</dbReference>
<dbReference type="SUPFAM" id="SSF53041">
    <property type="entry name" value="Resolvase-like"/>
    <property type="match status" value="1"/>
</dbReference>
<dbReference type="Gene3D" id="3.90.1750.20">
    <property type="entry name" value="Putative Large Serine Recombinase, Chain B, Domain 2"/>
    <property type="match status" value="1"/>
</dbReference>
<organism evidence="3 4">
    <name type="scientific">Alkaliphilus peptidifermentans DSM 18978</name>
    <dbReference type="NCBI Taxonomy" id="1120976"/>
    <lineage>
        <taxon>Bacteria</taxon>
        <taxon>Bacillati</taxon>
        <taxon>Bacillota</taxon>
        <taxon>Clostridia</taxon>
        <taxon>Peptostreptococcales</taxon>
        <taxon>Natronincolaceae</taxon>
        <taxon>Alkaliphilus</taxon>
    </lineage>
</organism>
<feature type="domain" description="Resolvase/invertase-type recombinase catalytic" evidence="1">
    <location>
        <begin position="2"/>
        <end position="148"/>
    </location>
</feature>
<dbReference type="PROSITE" id="PS51737">
    <property type="entry name" value="RECOMBINASE_DNA_BIND"/>
    <property type="match status" value="1"/>
</dbReference>
<dbReference type="SMART" id="SM00857">
    <property type="entry name" value="Resolvase"/>
    <property type="match status" value="1"/>
</dbReference>